<name>A0A0D7ADU7_9AGAR</name>
<evidence type="ECO:0000313" key="3">
    <source>
        <dbReference type="Proteomes" id="UP000054144"/>
    </source>
</evidence>
<sequence length="226" mass="25946">MRLGTSAANLEKILTVDTKPRKTVKLLCNNRRCGFNNSPKFIGGEYRCEGCKDGRFTVSKRQADAFWRDPEAYGYRRPYLGPPIHFANDISWLEEHYRRSRSVPARFKRNVLPVFKEKVHAIAHACTPAKPREIHISSPLGVPNYQQPNNQPRALEDELVARSIVQRKESYFHEEQLRALRKSREGGLKRSQSMRRCSPSIPPASSACRPCNKLSVSFELPRKPSR</sequence>
<gene>
    <name evidence="2" type="ORF">FISHEDRAFT_58547</name>
</gene>
<dbReference type="AlphaFoldDB" id="A0A0D7ADU7"/>
<reference evidence="2 3" key="1">
    <citation type="journal article" date="2015" name="Fungal Genet. Biol.">
        <title>Evolution of novel wood decay mechanisms in Agaricales revealed by the genome sequences of Fistulina hepatica and Cylindrobasidium torrendii.</title>
        <authorList>
            <person name="Floudas D."/>
            <person name="Held B.W."/>
            <person name="Riley R."/>
            <person name="Nagy L.G."/>
            <person name="Koehler G."/>
            <person name="Ransdell A.S."/>
            <person name="Younus H."/>
            <person name="Chow J."/>
            <person name="Chiniquy J."/>
            <person name="Lipzen A."/>
            <person name="Tritt A."/>
            <person name="Sun H."/>
            <person name="Haridas S."/>
            <person name="LaButti K."/>
            <person name="Ohm R.A."/>
            <person name="Kues U."/>
            <person name="Blanchette R.A."/>
            <person name="Grigoriev I.V."/>
            <person name="Minto R.E."/>
            <person name="Hibbett D.S."/>
        </authorList>
    </citation>
    <scope>NUCLEOTIDE SEQUENCE [LARGE SCALE GENOMIC DNA]</scope>
    <source>
        <strain evidence="2 3">ATCC 64428</strain>
    </source>
</reference>
<protein>
    <submittedName>
        <fullName evidence="2">Uncharacterized protein</fullName>
    </submittedName>
</protein>
<dbReference type="EMBL" id="KN881728">
    <property type="protein sequence ID" value="KIY49063.1"/>
    <property type="molecule type" value="Genomic_DNA"/>
</dbReference>
<organism evidence="2 3">
    <name type="scientific">Fistulina hepatica ATCC 64428</name>
    <dbReference type="NCBI Taxonomy" id="1128425"/>
    <lineage>
        <taxon>Eukaryota</taxon>
        <taxon>Fungi</taxon>
        <taxon>Dikarya</taxon>
        <taxon>Basidiomycota</taxon>
        <taxon>Agaricomycotina</taxon>
        <taxon>Agaricomycetes</taxon>
        <taxon>Agaricomycetidae</taxon>
        <taxon>Agaricales</taxon>
        <taxon>Fistulinaceae</taxon>
        <taxon>Fistulina</taxon>
    </lineage>
</organism>
<proteinExistence type="predicted"/>
<feature type="region of interest" description="Disordered" evidence="1">
    <location>
        <begin position="183"/>
        <end position="207"/>
    </location>
</feature>
<keyword evidence="3" id="KW-1185">Reference proteome</keyword>
<feature type="compositionally biased region" description="Low complexity" evidence="1">
    <location>
        <begin position="195"/>
        <end position="207"/>
    </location>
</feature>
<evidence type="ECO:0000256" key="1">
    <source>
        <dbReference type="SAM" id="MobiDB-lite"/>
    </source>
</evidence>
<dbReference type="Proteomes" id="UP000054144">
    <property type="component" value="Unassembled WGS sequence"/>
</dbReference>
<accession>A0A0D7ADU7</accession>
<evidence type="ECO:0000313" key="2">
    <source>
        <dbReference type="EMBL" id="KIY49063.1"/>
    </source>
</evidence>